<comment type="caution">
    <text evidence="2">The sequence shown here is derived from an EMBL/GenBank/DDBJ whole genome shotgun (WGS) entry which is preliminary data.</text>
</comment>
<evidence type="ECO:0000313" key="3">
    <source>
        <dbReference type="Proteomes" id="UP000018031"/>
    </source>
</evidence>
<sequence>MLLVIRTEGELSTGALWIFTSLVHLFFYFHGNSALCQNNGSTHE</sequence>
<keyword evidence="1" id="KW-0472">Membrane</keyword>
<organism evidence="2 3">
    <name type="scientific">Porphyromonas crevioricanis JCM 15906</name>
    <dbReference type="NCBI Taxonomy" id="1305617"/>
    <lineage>
        <taxon>Bacteria</taxon>
        <taxon>Pseudomonadati</taxon>
        <taxon>Bacteroidota</taxon>
        <taxon>Bacteroidia</taxon>
        <taxon>Bacteroidales</taxon>
        <taxon>Porphyromonadaceae</taxon>
        <taxon>Porphyromonas</taxon>
    </lineage>
</organism>
<keyword evidence="1" id="KW-1133">Transmembrane helix</keyword>
<reference evidence="2 3" key="2">
    <citation type="journal article" date="2013" name="Genome Announc.">
        <title>Draft Genome Sequences of Porphyromonas crevioricanis JCM 15906T and Porphyromonas cansulci JCM 13913T Isolated from a Canine Oral Cavity.</title>
        <authorList>
            <person name="Sakamoto M."/>
            <person name="Tanaka N."/>
            <person name="Shiwa Y."/>
            <person name="Yoshikawa H."/>
            <person name="Ohkuma M."/>
        </authorList>
    </citation>
    <scope>NUCLEOTIDE SEQUENCE [LARGE SCALE GENOMIC DNA]</scope>
    <source>
        <strain evidence="2 3">JCM 15906</strain>
    </source>
</reference>
<keyword evidence="1" id="KW-0812">Transmembrane</keyword>
<feature type="transmembrane region" description="Helical" evidence="1">
    <location>
        <begin position="12"/>
        <end position="29"/>
    </location>
</feature>
<protein>
    <submittedName>
        <fullName evidence="2">Uncharacterized protein</fullName>
    </submittedName>
</protein>
<gene>
    <name evidence="2" type="ORF">PORCRE_998</name>
</gene>
<evidence type="ECO:0000313" key="2">
    <source>
        <dbReference type="EMBL" id="GAD05298.1"/>
    </source>
</evidence>
<name>T1CQD2_9PORP</name>
<dbReference type="Proteomes" id="UP000018031">
    <property type="component" value="Unassembled WGS sequence"/>
</dbReference>
<proteinExistence type="predicted"/>
<dbReference type="AlphaFoldDB" id="T1CQD2"/>
<dbReference type="EMBL" id="BAOU01000024">
    <property type="protein sequence ID" value="GAD05298.1"/>
    <property type="molecule type" value="Genomic_DNA"/>
</dbReference>
<evidence type="ECO:0000256" key="1">
    <source>
        <dbReference type="SAM" id="Phobius"/>
    </source>
</evidence>
<reference evidence="3" key="1">
    <citation type="journal article" date="2013" name="Genome">
        <title>Draft Genome Sequences of Porphyromonas crevioricanis JCM 15906T and Porphyromonas cansulci JCM 13913T Isolated from a Canine Oral Cavity.</title>
        <authorList>
            <person name="Sakamoto M."/>
            <person name="Tanaka N."/>
            <person name="Shiwa Y."/>
            <person name="Yoshikawa H."/>
            <person name="Ohkuma M."/>
        </authorList>
    </citation>
    <scope>NUCLEOTIDE SEQUENCE [LARGE SCALE GENOMIC DNA]</scope>
    <source>
        <strain evidence="3">JCM 15906</strain>
    </source>
</reference>
<accession>T1CQD2</accession>